<feature type="compositionally biased region" description="Basic and acidic residues" evidence="1">
    <location>
        <begin position="292"/>
        <end position="301"/>
    </location>
</feature>
<name>A0A1J9R8U2_9PEZI</name>
<protein>
    <submittedName>
        <fullName evidence="3">At hook domain-containing protein</fullName>
    </submittedName>
</protein>
<dbReference type="GO" id="GO:0003677">
    <property type="term" value="F:DNA binding"/>
    <property type="evidence" value="ECO:0007669"/>
    <property type="project" value="InterPro"/>
</dbReference>
<feature type="compositionally biased region" description="Polar residues" evidence="1">
    <location>
        <begin position="336"/>
        <end position="360"/>
    </location>
</feature>
<dbReference type="STRING" id="236234.A0A1J9R8U2"/>
<proteinExistence type="predicted"/>
<feature type="compositionally biased region" description="Acidic residues" evidence="1">
    <location>
        <begin position="167"/>
        <end position="179"/>
    </location>
</feature>
<dbReference type="EMBL" id="MNUE01000009">
    <property type="protein sequence ID" value="OJD36937.1"/>
    <property type="molecule type" value="Genomic_DNA"/>
</dbReference>
<feature type="compositionally biased region" description="Acidic residues" evidence="1">
    <location>
        <begin position="208"/>
        <end position="217"/>
    </location>
</feature>
<dbReference type="OrthoDB" id="5377952at2759"/>
<dbReference type="AlphaFoldDB" id="A0A1J9R8U2"/>
<feature type="region of interest" description="Disordered" evidence="1">
    <location>
        <begin position="1"/>
        <end position="412"/>
    </location>
</feature>
<dbReference type="SMART" id="SM00384">
    <property type="entry name" value="AT_hook"/>
    <property type="match status" value="2"/>
</dbReference>
<feature type="domain" description="Inner kinetochore subunit AME1" evidence="2">
    <location>
        <begin position="448"/>
        <end position="637"/>
    </location>
</feature>
<dbReference type="Proteomes" id="UP000183809">
    <property type="component" value="Unassembled WGS sequence"/>
</dbReference>
<evidence type="ECO:0000313" key="4">
    <source>
        <dbReference type="Proteomes" id="UP000183809"/>
    </source>
</evidence>
<gene>
    <name evidence="3" type="ORF">BKCO1_900095</name>
</gene>
<feature type="compositionally biased region" description="Basic and acidic residues" evidence="1">
    <location>
        <begin position="1"/>
        <end position="10"/>
    </location>
</feature>
<dbReference type="InterPro" id="IPR017956">
    <property type="entry name" value="AT_hook_DNA-bd_motif"/>
</dbReference>
<organism evidence="3 4">
    <name type="scientific">Diplodia corticola</name>
    <dbReference type="NCBI Taxonomy" id="236234"/>
    <lineage>
        <taxon>Eukaryota</taxon>
        <taxon>Fungi</taxon>
        <taxon>Dikarya</taxon>
        <taxon>Ascomycota</taxon>
        <taxon>Pezizomycotina</taxon>
        <taxon>Dothideomycetes</taxon>
        <taxon>Dothideomycetes incertae sedis</taxon>
        <taxon>Botryosphaeriales</taxon>
        <taxon>Botryosphaeriaceae</taxon>
        <taxon>Diplodia</taxon>
    </lineage>
</organism>
<keyword evidence="4" id="KW-1185">Reference proteome</keyword>
<dbReference type="GeneID" id="31020187"/>
<sequence>MPPNDREERRRMRQRGAGTSGLSVGNFGFTFGAAPLPAQPSSRRTPKPSPPQPSSRRTPASKADPLPARRSTRKTPASNSSRRTSNALSAQRSSRKSPAPLPPKISARKTPKEQPPAAAPGSSSARASGRTQRRSRTPSQSNEQTFVTPSIIGKRKRPSVVQQVPESQEDELEQNDDEYQTSARKAQAGSARRTSGIVHATPLAITADAEDELEDNDVDHTLSSGRRPLSSLKNVGNVGATSSPRLFVSQDEPSPVPVVKRAGRPRKSIEDPDSTVAEPSSTAGKRSTRRSSQTERVHEDLTMDEAYEDDLSADELSPVASRQQLERIEEEDTESEQTAASSGDETVSQDSTPEIATSNIPPQPRPRGRPPGSKSTPAASRTRKPQPGSAAPAQKRARRRTTAAERGPRVPVTVYRISAPRKPTDDASVIDELELPTPSAVANTRLPTVNAVDILAQVTSELTARMNDSLIRQAAEAGTSDKARRAELKRRSSIVEAFSTELTDRLFELTEAVDAGEALRSRLKAAMKEKVALRSEFLGVRREREQTALRMDAVRQAHMQAEAKRRHDEELSDALYGIETAVQRGREKAVREGRQDEGPEVDTLWEIEDALSSGVSGAGPRGGLLDRVKDFNGFLEKAATVIEGRS</sequence>
<evidence type="ECO:0000259" key="2">
    <source>
        <dbReference type="Pfam" id="PF20994"/>
    </source>
</evidence>
<dbReference type="Pfam" id="PF20994">
    <property type="entry name" value="CENPU"/>
    <property type="match status" value="1"/>
</dbReference>
<dbReference type="RefSeq" id="XP_020133197.1">
    <property type="nucleotide sequence ID" value="XM_020279923.1"/>
</dbReference>
<feature type="compositionally biased region" description="Low complexity" evidence="1">
    <location>
        <begin position="119"/>
        <end position="130"/>
    </location>
</feature>
<evidence type="ECO:0000256" key="1">
    <source>
        <dbReference type="SAM" id="MobiDB-lite"/>
    </source>
</evidence>
<dbReference type="InterPro" id="IPR048743">
    <property type="entry name" value="AME1"/>
</dbReference>
<feature type="compositionally biased region" description="Acidic residues" evidence="1">
    <location>
        <begin position="302"/>
        <end position="313"/>
    </location>
</feature>
<reference evidence="3 4" key="1">
    <citation type="submission" date="2016-10" db="EMBL/GenBank/DDBJ databases">
        <title>Proteomics and genomics reveal pathogen-plant mechanisms compatible with a hemibiotrophic lifestyle of Diplodia corticola.</title>
        <authorList>
            <person name="Fernandes I."/>
            <person name="De Jonge R."/>
            <person name="Van De Peer Y."/>
            <person name="Devreese B."/>
            <person name="Alves A."/>
            <person name="Esteves A.C."/>
        </authorList>
    </citation>
    <scope>NUCLEOTIDE SEQUENCE [LARGE SCALE GENOMIC DNA]</scope>
    <source>
        <strain evidence="3 4">CBS 112549</strain>
    </source>
</reference>
<feature type="compositionally biased region" description="Polar residues" evidence="1">
    <location>
        <begin position="231"/>
        <end position="244"/>
    </location>
</feature>
<accession>A0A1J9R8U2</accession>
<evidence type="ECO:0000313" key="3">
    <source>
        <dbReference type="EMBL" id="OJD36937.1"/>
    </source>
</evidence>
<feature type="compositionally biased region" description="Polar residues" evidence="1">
    <location>
        <begin position="74"/>
        <end position="92"/>
    </location>
</feature>
<comment type="caution">
    <text evidence="3">The sequence shown here is derived from an EMBL/GenBank/DDBJ whole genome shotgun (WGS) entry which is preliminary data.</text>
</comment>